<dbReference type="PANTHER" id="PTHR12358:SF54">
    <property type="entry name" value="SPHINGOSINE KINASE RELATED PROTEIN"/>
    <property type="match status" value="1"/>
</dbReference>
<accession>A0A412AYM3</accession>
<keyword evidence="5" id="KW-0418">Kinase</keyword>
<evidence type="ECO:0000313" key="11">
    <source>
        <dbReference type="Proteomes" id="UP000284751"/>
    </source>
</evidence>
<dbReference type="InterPro" id="IPR016064">
    <property type="entry name" value="NAD/diacylglycerol_kinase_sf"/>
</dbReference>
<keyword evidence="4" id="KW-0547">Nucleotide-binding</keyword>
<evidence type="ECO:0000256" key="3">
    <source>
        <dbReference type="ARBA" id="ARBA00022679"/>
    </source>
</evidence>
<dbReference type="PROSITE" id="PS50146">
    <property type="entry name" value="DAGK"/>
    <property type="match status" value="1"/>
</dbReference>
<evidence type="ECO:0000256" key="5">
    <source>
        <dbReference type="ARBA" id="ARBA00022777"/>
    </source>
</evidence>
<comment type="caution">
    <text evidence="10">The sequence shown here is derived from an EMBL/GenBank/DDBJ whole genome shotgun (WGS) entry which is preliminary data.</text>
</comment>
<keyword evidence="6" id="KW-0067">ATP-binding</keyword>
<keyword evidence="7" id="KW-0444">Lipid biosynthesis</keyword>
<dbReference type="AlphaFoldDB" id="A0A412AYM3"/>
<evidence type="ECO:0000256" key="8">
    <source>
        <dbReference type="ARBA" id="ARBA00023264"/>
    </source>
</evidence>
<dbReference type="Gene3D" id="3.40.50.10330">
    <property type="entry name" value="Probable inorganic polyphosphate/atp-NAD kinase, domain 1"/>
    <property type="match status" value="1"/>
</dbReference>
<keyword evidence="7" id="KW-0594">Phospholipid biosynthesis</keyword>
<evidence type="ECO:0000256" key="1">
    <source>
        <dbReference type="ARBA" id="ARBA00001946"/>
    </source>
</evidence>
<comment type="similarity">
    <text evidence="2">Belongs to the diacylglycerol/lipid kinase family.</text>
</comment>
<evidence type="ECO:0000259" key="9">
    <source>
        <dbReference type="PROSITE" id="PS50146"/>
    </source>
</evidence>
<dbReference type="GO" id="GO:0016301">
    <property type="term" value="F:kinase activity"/>
    <property type="evidence" value="ECO:0007669"/>
    <property type="project" value="UniProtKB-KW"/>
</dbReference>
<keyword evidence="8" id="KW-1208">Phospholipid metabolism</keyword>
<evidence type="ECO:0000256" key="4">
    <source>
        <dbReference type="ARBA" id="ARBA00022741"/>
    </source>
</evidence>
<dbReference type="PANTHER" id="PTHR12358">
    <property type="entry name" value="SPHINGOSINE KINASE"/>
    <property type="match status" value="1"/>
</dbReference>
<name>A0A412AYM3_9FIRM</name>
<protein>
    <recommendedName>
        <fullName evidence="9">DAGKc domain-containing protein</fullName>
    </recommendedName>
</protein>
<dbReference type="Pfam" id="PF19279">
    <property type="entry name" value="YegS_C"/>
    <property type="match status" value="1"/>
</dbReference>
<organism evidence="10 11">
    <name type="scientific">[Clostridium] leptum</name>
    <dbReference type="NCBI Taxonomy" id="1535"/>
    <lineage>
        <taxon>Bacteria</taxon>
        <taxon>Bacillati</taxon>
        <taxon>Bacillota</taxon>
        <taxon>Clostridia</taxon>
        <taxon>Eubacteriales</taxon>
        <taxon>Oscillospiraceae</taxon>
        <taxon>Oscillospiraceae incertae sedis</taxon>
    </lineage>
</organism>
<dbReference type="Pfam" id="PF00781">
    <property type="entry name" value="DAGK_cat"/>
    <property type="match status" value="1"/>
</dbReference>
<dbReference type="SUPFAM" id="SSF111331">
    <property type="entry name" value="NAD kinase/diacylglycerol kinase-like"/>
    <property type="match status" value="1"/>
</dbReference>
<dbReference type="InterPro" id="IPR017438">
    <property type="entry name" value="ATP-NAD_kinase_N"/>
</dbReference>
<evidence type="ECO:0000256" key="2">
    <source>
        <dbReference type="ARBA" id="ARBA00005983"/>
    </source>
</evidence>
<dbReference type="GO" id="GO:0005524">
    <property type="term" value="F:ATP binding"/>
    <property type="evidence" value="ECO:0007669"/>
    <property type="project" value="UniProtKB-KW"/>
</dbReference>
<dbReference type="EMBL" id="QRTC01000016">
    <property type="protein sequence ID" value="RGQ41807.1"/>
    <property type="molecule type" value="Genomic_DNA"/>
</dbReference>
<sequence length="304" mass="33123">MRRLVIYNPAAGKKEAYRGVREQIRRYCQREGIVLEEAVTQFPGHAEKIAGAAARTGEPVKIYGVGGDGTLCEIAGAAAGQNHVQVGIFPVGSGNDYIRTFGSQERFLQVEAQMKAQPVKVDMIQTEKMLSLNLCSAGLDAAVALHMAKFKKLPLVSGSMAYNLALVKCVLGKMGNDLRVTIDDHPPIQDRFLFALAGSGRYYGGGYCGAPEADPSDGLLDFVLIRKVGRLRLAKLLSEYKKGEHLRSGAFQDILIFMRGKRMEITCEQSVVVNFDGECQPLSQISFRVLPQALNFLVPGGKQA</sequence>
<keyword evidence="7" id="KW-0443">Lipid metabolism</keyword>
<dbReference type="InterPro" id="IPR045540">
    <property type="entry name" value="YegS/DAGK_C"/>
</dbReference>
<gene>
    <name evidence="10" type="ORF">DWY99_05705</name>
</gene>
<proteinExistence type="inferred from homology"/>
<dbReference type="Proteomes" id="UP000284751">
    <property type="component" value="Unassembled WGS sequence"/>
</dbReference>
<dbReference type="Gene3D" id="2.60.200.40">
    <property type="match status" value="1"/>
</dbReference>
<dbReference type="InterPro" id="IPR050187">
    <property type="entry name" value="Lipid_Phosphate_FormReg"/>
</dbReference>
<dbReference type="InterPro" id="IPR001206">
    <property type="entry name" value="Diacylglycerol_kinase_cat_dom"/>
</dbReference>
<comment type="cofactor">
    <cofactor evidence="1">
        <name>Mg(2+)</name>
        <dbReference type="ChEBI" id="CHEBI:18420"/>
    </cofactor>
</comment>
<keyword evidence="3" id="KW-0808">Transferase</keyword>
<dbReference type="GO" id="GO:0008654">
    <property type="term" value="P:phospholipid biosynthetic process"/>
    <property type="evidence" value="ECO:0007669"/>
    <property type="project" value="UniProtKB-KW"/>
</dbReference>
<evidence type="ECO:0000256" key="7">
    <source>
        <dbReference type="ARBA" id="ARBA00023209"/>
    </source>
</evidence>
<reference evidence="10 11" key="1">
    <citation type="submission" date="2018-08" db="EMBL/GenBank/DDBJ databases">
        <title>A genome reference for cultivated species of the human gut microbiota.</title>
        <authorList>
            <person name="Zou Y."/>
            <person name="Xue W."/>
            <person name="Luo G."/>
        </authorList>
    </citation>
    <scope>NUCLEOTIDE SEQUENCE [LARGE SCALE GENOMIC DNA]</scope>
    <source>
        <strain evidence="10 11">AF28-26</strain>
    </source>
</reference>
<feature type="domain" description="DAGKc" evidence="9">
    <location>
        <begin position="1"/>
        <end position="129"/>
    </location>
</feature>
<evidence type="ECO:0000256" key="6">
    <source>
        <dbReference type="ARBA" id="ARBA00022840"/>
    </source>
</evidence>
<evidence type="ECO:0000313" key="10">
    <source>
        <dbReference type="EMBL" id="RGQ41807.1"/>
    </source>
</evidence>